<name>A0ABR1XM77_9PEZI</name>
<evidence type="ECO:0000313" key="2">
    <source>
        <dbReference type="EMBL" id="KAK8161277.1"/>
    </source>
</evidence>
<sequence length="480" mass="55081">MGILSWSSSARKPTYADALRYEIRNDAELSAQESSSVAEISQENQKLRKRLEESTQQLQKVTTDLTQHRNEAQKAQRELRAQAVSMREQSQQNELLAKTVYGGSKQLQECQAEKLRLQNQLYEKMKRVEELEQHLSCEGKRTQQWQARSDHFAAQSGELDRQLQEAKARIESSVQELREFQLKAMEQVCSGRTAEEDINVRDAIERLHGKIRYWSKTFCVPSMSSVIYSHGSQIRDLLGFLRNVSGFSTPQSLEHFRYPYLILTCWLCEYIRCQILDNPFVILSRCKQHGESSNCGQCLNDMYKLLLEGSFPDAQDFRIRLLRLAISKSTFINLEFNTSMLNDSLAGGFINSVADGFWNNAGMLLQSMSSECLEELRCIMKEAAIIRTHLATQRVAYVWIPDANLVGQSFAARSSFYKADRLNKLDDDEDERCDGKTIKIVLSPYVLAYGNSDGENYEEYRVIAKAVVWVDDRKEDDDAD</sequence>
<gene>
    <name evidence="2" type="ORF">IWX90DRAFT_515063</name>
</gene>
<protein>
    <submittedName>
        <fullName evidence="2">Uncharacterized protein</fullName>
    </submittedName>
</protein>
<keyword evidence="3" id="KW-1185">Reference proteome</keyword>
<proteinExistence type="predicted"/>
<organism evidence="2 3">
    <name type="scientific">Phyllosticta citrichinensis</name>
    <dbReference type="NCBI Taxonomy" id="1130410"/>
    <lineage>
        <taxon>Eukaryota</taxon>
        <taxon>Fungi</taxon>
        <taxon>Dikarya</taxon>
        <taxon>Ascomycota</taxon>
        <taxon>Pezizomycotina</taxon>
        <taxon>Dothideomycetes</taxon>
        <taxon>Dothideomycetes incertae sedis</taxon>
        <taxon>Botryosphaeriales</taxon>
        <taxon>Phyllostictaceae</taxon>
        <taxon>Phyllosticta</taxon>
    </lineage>
</organism>
<dbReference type="EMBL" id="JBBWUH010000007">
    <property type="protein sequence ID" value="KAK8161277.1"/>
    <property type="molecule type" value="Genomic_DNA"/>
</dbReference>
<evidence type="ECO:0000256" key="1">
    <source>
        <dbReference type="SAM" id="Coils"/>
    </source>
</evidence>
<feature type="coiled-coil region" evidence="1">
    <location>
        <begin position="37"/>
        <end position="183"/>
    </location>
</feature>
<comment type="caution">
    <text evidence="2">The sequence shown here is derived from an EMBL/GenBank/DDBJ whole genome shotgun (WGS) entry which is preliminary data.</text>
</comment>
<accession>A0ABR1XM77</accession>
<evidence type="ECO:0000313" key="3">
    <source>
        <dbReference type="Proteomes" id="UP001456524"/>
    </source>
</evidence>
<keyword evidence="1" id="KW-0175">Coiled coil</keyword>
<dbReference type="Proteomes" id="UP001456524">
    <property type="component" value="Unassembled WGS sequence"/>
</dbReference>
<reference evidence="2 3" key="1">
    <citation type="journal article" date="2022" name="G3 (Bethesda)">
        <title>Enemy or ally: a genomic approach to elucidate the lifestyle of Phyllosticta citrichinaensis.</title>
        <authorList>
            <person name="Buijs V.A."/>
            <person name="Groenewald J.Z."/>
            <person name="Haridas S."/>
            <person name="LaButti K.M."/>
            <person name="Lipzen A."/>
            <person name="Martin F.M."/>
            <person name="Barry K."/>
            <person name="Grigoriev I.V."/>
            <person name="Crous P.W."/>
            <person name="Seidl M.F."/>
        </authorList>
    </citation>
    <scope>NUCLEOTIDE SEQUENCE [LARGE SCALE GENOMIC DNA]</scope>
    <source>
        <strain evidence="2 3">CBS 129764</strain>
    </source>
</reference>